<keyword evidence="3" id="KW-1185">Reference proteome</keyword>
<evidence type="ECO:0000259" key="1">
    <source>
        <dbReference type="PROSITE" id="PS51733"/>
    </source>
</evidence>
<dbReference type="Proteomes" id="UP000643525">
    <property type="component" value="Unassembled WGS sequence"/>
</dbReference>
<accession>A0ABR9JD86</accession>
<name>A0ABR9JD86_9MICC</name>
<dbReference type="EMBL" id="JADBED010000001">
    <property type="protein sequence ID" value="MBE1523895.1"/>
    <property type="molecule type" value="Genomic_DNA"/>
</dbReference>
<dbReference type="PROSITE" id="PS51733">
    <property type="entry name" value="BPL_LPL_CATALYTIC"/>
    <property type="match status" value="1"/>
</dbReference>
<dbReference type="InterPro" id="IPR004143">
    <property type="entry name" value="BPL_LPL_catalytic"/>
</dbReference>
<feature type="domain" description="BPL/LPL catalytic" evidence="1">
    <location>
        <begin position="41"/>
        <end position="243"/>
    </location>
</feature>
<dbReference type="Gene3D" id="3.30.930.10">
    <property type="entry name" value="Bira Bifunctional Protein, Domain 2"/>
    <property type="match status" value="1"/>
</dbReference>
<evidence type="ECO:0000313" key="3">
    <source>
        <dbReference type="Proteomes" id="UP000643525"/>
    </source>
</evidence>
<sequence>MTYTGRLQVYRQPTSGGAQADLELAVALLQRTRARTGSESAGTSPLLRLYRPEPTVAFGQRDQRLEGFDDAAEACRRSGFTPLVRRAGGRAAAYHRGSLVVDHIEPDADPIRESQARFTAFGELLRDALQEVGIAARLGAIPGEYCPGAHSVHGISLTDPDRRIKLIGTAQRVIGSGWLFSSSIIVEDGASIRRVLSEAYAALGLAWDPLTAGSASELGVEVTVDQVEEAVLDVYRRHWTLEEIGEPSPIAPSVTAPRG</sequence>
<dbReference type="Pfam" id="PF21948">
    <property type="entry name" value="LplA-B_cat"/>
    <property type="match status" value="1"/>
</dbReference>
<dbReference type="SUPFAM" id="SSF55681">
    <property type="entry name" value="Class II aaRS and biotin synthetases"/>
    <property type="match status" value="1"/>
</dbReference>
<evidence type="ECO:0000313" key="2">
    <source>
        <dbReference type="EMBL" id="MBE1523895.1"/>
    </source>
</evidence>
<dbReference type="RefSeq" id="WP_192594985.1">
    <property type="nucleotide sequence ID" value="NZ_BAAALJ010000014.1"/>
</dbReference>
<protein>
    <submittedName>
        <fullName evidence="2">Lipoate-protein ligase A</fullName>
    </submittedName>
</protein>
<keyword evidence="2" id="KW-0436">Ligase</keyword>
<organism evidence="2 3">
    <name type="scientific">Nesterenkonia lutea</name>
    <dbReference type="NCBI Taxonomy" id="272919"/>
    <lineage>
        <taxon>Bacteria</taxon>
        <taxon>Bacillati</taxon>
        <taxon>Actinomycetota</taxon>
        <taxon>Actinomycetes</taxon>
        <taxon>Micrococcales</taxon>
        <taxon>Micrococcaceae</taxon>
        <taxon>Nesterenkonia</taxon>
    </lineage>
</organism>
<dbReference type="GO" id="GO:0016874">
    <property type="term" value="F:ligase activity"/>
    <property type="evidence" value="ECO:0007669"/>
    <property type="project" value="UniProtKB-KW"/>
</dbReference>
<proteinExistence type="predicted"/>
<dbReference type="InterPro" id="IPR045864">
    <property type="entry name" value="aa-tRNA-synth_II/BPL/LPL"/>
</dbReference>
<reference evidence="2 3" key="1">
    <citation type="submission" date="2020-10" db="EMBL/GenBank/DDBJ databases">
        <title>Sequencing the genomes of 1000 actinobacteria strains.</title>
        <authorList>
            <person name="Klenk H.-P."/>
        </authorList>
    </citation>
    <scope>NUCLEOTIDE SEQUENCE [LARGE SCALE GENOMIC DNA]</scope>
    <source>
        <strain evidence="2 3">DSM 15666</strain>
    </source>
</reference>
<gene>
    <name evidence="2" type="ORF">H4W27_001013</name>
</gene>
<comment type="caution">
    <text evidence="2">The sequence shown here is derived from an EMBL/GenBank/DDBJ whole genome shotgun (WGS) entry which is preliminary data.</text>
</comment>